<dbReference type="AlphaFoldDB" id="A0A3L7ZS98"/>
<proteinExistence type="predicted"/>
<dbReference type="EMBL" id="SRYM01000030">
    <property type="protein sequence ID" value="TGY57010.1"/>
    <property type="molecule type" value="Genomic_DNA"/>
</dbReference>
<sequence>MKKYIKNISTACVALSSLFMVGCTDSFEEVNTDPDNAENVPTENLLAYSLYNTSYRFYDRWFAMDEPMSFGGYVAKMSYIDEARYLFRPGVQDTNWEHIYRVLNNVMDIQRRSEASPNMLNVAKVLEAHVIQIATDRWRDVPYSDAVKMAAGVLTPKYDKQEDIYPALLAKLKEAADGFAAGGDDDISSGDLLFHGDMLKWQKYCNSLRLRLAIRISEVSPVLAQQTVEEVLADPVSYPVMKDNDDNAFFWWLGGDGNYYEPIADAYRTRKSEFCCSDVMVNYLLENKDPRISIYCMPTPSSQTPPSEGDTESDYTDGTPVYRGYTIGAASNPPSRLYSVWGYRYGVDLGGFSPYMRVAEVYFHIAEAAKLGYNTKGMTAEEAYNKAVRFSLEENGVAEDAIEVYMAGAGKFKNDMRQIWYEEWVAMFKQAMEGWSLYRRTGVPETHYIAPGRATKYANHNVPPFRSPYPNTELSLNKTNNAPFNAEVVDNFWGKQMWWDTRTGVH</sequence>
<evidence type="ECO:0000313" key="3">
    <source>
        <dbReference type="EMBL" id="TGY57010.1"/>
    </source>
</evidence>
<dbReference type="RefSeq" id="WP_121735048.1">
    <property type="nucleotide sequence ID" value="NZ_QXXG01000016.1"/>
</dbReference>
<dbReference type="SUPFAM" id="SSF48452">
    <property type="entry name" value="TPR-like"/>
    <property type="match status" value="1"/>
</dbReference>
<dbReference type="OrthoDB" id="1387301at2"/>
<dbReference type="PROSITE" id="PS51257">
    <property type="entry name" value="PROKAR_LIPOPROTEIN"/>
    <property type="match status" value="1"/>
</dbReference>
<dbReference type="InterPro" id="IPR041662">
    <property type="entry name" value="SusD-like_2"/>
</dbReference>
<dbReference type="EMBL" id="RAYI01000005">
    <property type="protein sequence ID" value="RLT74735.1"/>
    <property type="molecule type" value="Genomic_DNA"/>
</dbReference>
<accession>A0A3L7ZS98</accession>
<reference evidence="3 5" key="2">
    <citation type="submission" date="2019-04" db="EMBL/GenBank/DDBJ databases">
        <title>Microbes associate with the intestines of laboratory mice.</title>
        <authorList>
            <person name="Navarre W."/>
            <person name="Wong E."/>
            <person name="Huang K."/>
            <person name="Tropini C."/>
            <person name="Ng K."/>
            <person name="Yu B."/>
        </authorList>
    </citation>
    <scope>NUCLEOTIDE SEQUENCE [LARGE SCALE GENOMIC DNA]</scope>
    <source>
        <strain evidence="3 5">NM39_I3</strain>
    </source>
</reference>
<dbReference type="Pfam" id="PF12771">
    <property type="entry name" value="SusD-like_2"/>
    <property type="match status" value="1"/>
</dbReference>
<evidence type="ECO:0000256" key="1">
    <source>
        <dbReference type="SAM" id="SignalP"/>
    </source>
</evidence>
<evidence type="ECO:0000313" key="2">
    <source>
        <dbReference type="EMBL" id="RLT74735.1"/>
    </source>
</evidence>
<protein>
    <submittedName>
        <fullName evidence="2">SusD/RagB family nutrient-binding outer membrane lipoprotein</fullName>
    </submittedName>
</protein>
<evidence type="ECO:0000313" key="4">
    <source>
        <dbReference type="Proteomes" id="UP000278164"/>
    </source>
</evidence>
<evidence type="ECO:0000313" key="5">
    <source>
        <dbReference type="Proteomes" id="UP000310032"/>
    </source>
</evidence>
<keyword evidence="1" id="KW-0732">Signal</keyword>
<dbReference type="Proteomes" id="UP000278164">
    <property type="component" value="Unassembled WGS sequence"/>
</dbReference>
<dbReference type="Proteomes" id="UP000310032">
    <property type="component" value="Unassembled WGS sequence"/>
</dbReference>
<gene>
    <name evidence="2" type="ORF">D7V78_03680</name>
    <name evidence="3" type="ORF">E5342_11290</name>
</gene>
<comment type="caution">
    <text evidence="2">The sequence shown here is derived from an EMBL/GenBank/DDBJ whole genome shotgun (WGS) entry which is preliminary data.</text>
</comment>
<name>A0A3L7ZS98_PARDI</name>
<reference evidence="2 4" key="1">
    <citation type="submission" date="2018-09" db="EMBL/GenBank/DDBJ databases">
        <title>Murine metabolic-syndrome-specific gut microbial biobank.</title>
        <authorList>
            <person name="Liu C."/>
        </authorList>
    </citation>
    <scope>NUCLEOTIDE SEQUENCE [LARGE SCALE GENOMIC DNA]</scope>
    <source>
        <strain evidence="2 4">8-P5</strain>
    </source>
</reference>
<feature type="chain" id="PRO_5036339361" evidence="1">
    <location>
        <begin position="23"/>
        <end position="506"/>
    </location>
</feature>
<dbReference type="InterPro" id="IPR011990">
    <property type="entry name" value="TPR-like_helical_dom_sf"/>
</dbReference>
<keyword evidence="2" id="KW-0449">Lipoprotein</keyword>
<feature type="signal peptide" evidence="1">
    <location>
        <begin position="1"/>
        <end position="22"/>
    </location>
</feature>
<organism evidence="2 4">
    <name type="scientific">Parabacteroides distasonis</name>
    <dbReference type="NCBI Taxonomy" id="823"/>
    <lineage>
        <taxon>Bacteria</taxon>
        <taxon>Pseudomonadati</taxon>
        <taxon>Bacteroidota</taxon>
        <taxon>Bacteroidia</taxon>
        <taxon>Bacteroidales</taxon>
        <taxon>Tannerellaceae</taxon>
        <taxon>Parabacteroides</taxon>
    </lineage>
</organism>
<dbReference type="Gene3D" id="1.25.40.390">
    <property type="match status" value="1"/>
</dbReference>